<comment type="similarity">
    <text evidence="2">Belongs to the apolipoprotein O/MICOS complex subunit Mic27 family.</text>
</comment>
<evidence type="ECO:0000256" key="3">
    <source>
        <dbReference type="ARBA" id="ARBA00022692"/>
    </source>
</evidence>
<dbReference type="InterPro" id="IPR033182">
    <property type="entry name" value="MIC26/MIC27_animal"/>
</dbReference>
<accession>A0A212EGW0</accession>
<evidence type="ECO:0000313" key="8">
    <source>
        <dbReference type="EMBL" id="OWR40729.1"/>
    </source>
</evidence>
<protein>
    <recommendedName>
        <fullName evidence="7">MICOS complex subunit</fullName>
    </recommendedName>
</protein>
<dbReference type="KEGG" id="dpl:KGM_202168"/>
<dbReference type="EMBL" id="AGBW02015002">
    <property type="protein sequence ID" value="OWR40729.1"/>
    <property type="molecule type" value="Genomic_DNA"/>
</dbReference>
<comment type="subcellular location">
    <subcellularLocation>
        <location evidence="7">Mitochondrion inner membrane</location>
    </subcellularLocation>
    <subcellularLocation>
        <location evidence="1">Mitochondrion membrane</location>
    </subcellularLocation>
</comment>
<keyword evidence="3" id="KW-0812">Transmembrane</keyword>
<dbReference type="PANTHER" id="PTHR14564">
    <property type="entry name" value="MICOS COMPLEX SUBUNIT MIC26 / MIC27 FAMILY MEMBER"/>
    <property type="match status" value="1"/>
</dbReference>
<comment type="caution">
    <text evidence="8">The sequence shown here is derived from an EMBL/GenBank/DDBJ whole genome shotgun (WGS) entry which is preliminary data.</text>
</comment>
<dbReference type="GO" id="GO:0042407">
    <property type="term" value="P:cristae formation"/>
    <property type="evidence" value="ECO:0007669"/>
    <property type="project" value="InterPro"/>
</dbReference>
<dbReference type="FunCoup" id="A0A212EGW0">
    <property type="interactions" value="346"/>
</dbReference>
<dbReference type="Pfam" id="PF09769">
    <property type="entry name" value="ApoO"/>
    <property type="match status" value="1"/>
</dbReference>
<keyword evidence="9" id="KW-1185">Reference proteome</keyword>
<dbReference type="Proteomes" id="UP000007151">
    <property type="component" value="Unassembled WGS sequence"/>
</dbReference>
<dbReference type="STRING" id="278856.A0A212EGW0"/>
<keyword evidence="5 7" id="KW-0496">Mitochondrion</keyword>
<dbReference type="AlphaFoldDB" id="A0A212EGW0"/>
<gene>
    <name evidence="8" type="ORF">KGM_202168</name>
</gene>
<evidence type="ECO:0000313" key="9">
    <source>
        <dbReference type="Proteomes" id="UP000007151"/>
    </source>
</evidence>
<dbReference type="OrthoDB" id="5973346at2759"/>
<proteinExistence type="inferred from homology"/>
<dbReference type="GO" id="GO:0061617">
    <property type="term" value="C:MICOS complex"/>
    <property type="evidence" value="ECO:0007669"/>
    <property type="project" value="UniProtKB-UniRule"/>
</dbReference>
<dbReference type="eggNOG" id="KOG4798">
    <property type="taxonomic scope" value="Eukaryota"/>
</dbReference>
<keyword evidence="4" id="KW-1133">Transmembrane helix</keyword>
<evidence type="ECO:0000256" key="4">
    <source>
        <dbReference type="ARBA" id="ARBA00022989"/>
    </source>
</evidence>
<evidence type="ECO:0000256" key="2">
    <source>
        <dbReference type="ARBA" id="ARBA00010904"/>
    </source>
</evidence>
<comment type="function">
    <text evidence="7">Component of the MICOS complex, a large protein complex of the mitochondrial inner membrane that plays crucial roles in the maintenance of crista junctions, inner membrane architecture, and formation of contact sites to the outer membrane.</text>
</comment>
<keyword evidence="6" id="KW-0472">Membrane</keyword>
<evidence type="ECO:0000256" key="7">
    <source>
        <dbReference type="RuleBase" id="RU363021"/>
    </source>
</evidence>
<comment type="subunit">
    <text evidence="7">Component of the mitochondrial contact site and cristae organizing system (MICOS) complex.</text>
</comment>
<evidence type="ECO:0000256" key="1">
    <source>
        <dbReference type="ARBA" id="ARBA00004325"/>
    </source>
</evidence>
<sequence length="243" mass="27070">MIRKVAIGSGFVAFLPTVNAATPVQESKEQDKAAPPPMKPSDLPIYEAPHAEYMEQLASKAKSEKSSYVRSALLVPVQAVREQLETAWLHTESVKNTVKDNISEWQDRSEWIKQYLREEENKEIRYGAVAMGGLTGFILGLRGGLIKRIFYAGLGTSVMGYVCFPDETKRIYKDNGAVAKQYINIAYNFLYGVKPGDPQLEVKFPELSLPKDFSEFVDLSVSLASSVKQAVMPPSKEADKKNE</sequence>
<organism evidence="8 9">
    <name type="scientific">Danaus plexippus plexippus</name>
    <dbReference type="NCBI Taxonomy" id="278856"/>
    <lineage>
        <taxon>Eukaryota</taxon>
        <taxon>Metazoa</taxon>
        <taxon>Ecdysozoa</taxon>
        <taxon>Arthropoda</taxon>
        <taxon>Hexapoda</taxon>
        <taxon>Insecta</taxon>
        <taxon>Pterygota</taxon>
        <taxon>Neoptera</taxon>
        <taxon>Endopterygota</taxon>
        <taxon>Lepidoptera</taxon>
        <taxon>Glossata</taxon>
        <taxon>Ditrysia</taxon>
        <taxon>Papilionoidea</taxon>
        <taxon>Nymphalidae</taxon>
        <taxon>Danainae</taxon>
        <taxon>Danaini</taxon>
        <taxon>Danaina</taxon>
        <taxon>Danaus</taxon>
        <taxon>Danaus</taxon>
    </lineage>
</organism>
<dbReference type="InterPro" id="IPR019166">
    <property type="entry name" value="MIC26/MIC27"/>
</dbReference>
<keyword evidence="7" id="KW-0999">Mitochondrion inner membrane</keyword>
<evidence type="ECO:0000256" key="6">
    <source>
        <dbReference type="ARBA" id="ARBA00023136"/>
    </source>
</evidence>
<reference evidence="8 9" key="1">
    <citation type="journal article" date="2011" name="Cell">
        <title>The monarch butterfly genome yields insights into long-distance migration.</title>
        <authorList>
            <person name="Zhan S."/>
            <person name="Merlin C."/>
            <person name="Boore J.L."/>
            <person name="Reppert S.M."/>
        </authorList>
    </citation>
    <scope>NUCLEOTIDE SEQUENCE [LARGE SCALE GENOMIC DNA]</scope>
    <source>
        <strain evidence="8">F-2</strain>
    </source>
</reference>
<name>A0A212EGW0_DANPL</name>
<evidence type="ECO:0000256" key="5">
    <source>
        <dbReference type="ARBA" id="ARBA00023128"/>
    </source>
</evidence>